<comment type="caution">
    <text evidence="1">The sequence shown here is derived from an EMBL/GenBank/DDBJ whole genome shotgun (WGS) entry which is preliminary data.</text>
</comment>
<evidence type="ECO:0000313" key="2">
    <source>
        <dbReference type="Proteomes" id="UP000036356"/>
    </source>
</evidence>
<keyword evidence="2" id="KW-1185">Reference proteome</keyword>
<protein>
    <submittedName>
        <fullName evidence="1">Uncharacterized protein</fullName>
    </submittedName>
</protein>
<evidence type="ECO:0000313" key="1">
    <source>
        <dbReference type="EMBL" id="KLU66776.1"/>
    </source>
</evidence>
<name>A0A0J1IQ08_9FIRM</name>
<accession>A0A0J1IQ08</accession>
<dbReference type="EMBL" id="LDZY01000004">
    <property type="protein sequence ID" value="KLU66776.1"/>
    <property type="molecule type" value="Genomic_DNA"/>
</dbReference>
<reference evidence="1 2" key="1">
    <citation type="submission" date="2015-06" db="EMBL/GenBank/DDBJ databases">
        <title>Draft genome of the moderately acidophilic sulfate reducer Candidatus Desulfosporosinus acididurans strain M1.</title>
        <authorList>
            <person name="Poehlein A."/>
            <person name="Petzsch P."/>
            <person name="Johnson B.D."/>
            <person name="Schloemann M."/>
            <person name="Daniel R."/>
            <person name="Muehling M."/>
        </authorList>
    </citation>
    <scope>NUCLEOTIDE SEQUENCE [LARGE SCALE GENOMIC DNA]</scope>
    <source>
        <strain evidence="1 2">M1</strain>
    </source>
</reference>
<dbReference type="PATRIC" id="fig|476652.3.peg.1481"/>
<proteinExistence type="predicted"/>
<dbReference type="RefSeq" id="WP_047809307.1">
    <property type="nucleotide sequence ID" value="NZ_LDZY01000004.1"/>
</dbReference>
<gene>
    <name evidence="1" type="ORF">DEAC_c14440</name>
</gene>
<dbReference type="AlphaFoldDB" id="A0A0J1IQ08"/>
<sequence length="183" mass="19528">MPNLAIALYSSWDDVNAVADETRSLDDTTIWDDTLDGNQSIDYLLNAAHATAYYEGGGIYESQPVDLSPCGEVQSAKLTRTENGGTGTSLVIETALSPDGGTTWGAWQAVNVLDSNIPGISAGMDLTGYKLKYRARLNTTNLAATPTVSEIKITVTSRKMFRVFSSGTIKAKADIVPTASEQL</sequence>
<organism evidence="1 2">
    <name type="scientific">Desulfosporosinus acididurans</name>
    <dbReference type="NCBI Taxonomy" id="476652"/>
    <lineage>
        <taxon>Bacteria</taxon>
        <taxon>Bacillati</taxon>
        <taxon>Bacillota</taxon>
        <taxon>Clostridia</taxon>
        <taxon>Eubacteriales</taxon>
        <taxon>Desulfitobacteriaceae</taxon>
        <taxon>Desulfosporosinus</taxon>
    </lineage>
</organism>
<dbReference type="Proteomes" id="UP000036356">
    <property type="component" value="Unassembled WGS sequence"/>
</dbReference>
<dbReference type="STRING" id="476652.DEAC_c14440"/>